<gene>
    <name evidence="1" type="ORF">KPL71_027813</name>
</gene>
<sequence>MESAWRSNSEACEVKHGNRVREFKSEDITHFIPLPKFPDRGDRLFDLPKGRAIEVESNTGECRPSIDVRHLRIQDSDVVIQVKVQYTLEDCSGSGKERLMSIDSDDHGNGKVSNRDWHHHQKLNVCTSEKKTEAAETFKKADKKSHFGLSPACSGRDFEAAKDNVRGDPVRIFSPLRRQSPNSGTAFQDSDGPKRKVQKHHSGRCCGVMEERICPKSSDDDASPISNGNTSEQEIHPENSDDASLISDAEGIYYRDYKSVDCGRQKERLHVLGYLEREDFSYYRGTGSSSGYSSERNYQSSNFRSYGECYAAKQGRWLDTRSSIGEDRAVFDAGLLERHWSHIYGQDYGWDEIYYDTDDTNDSYYNNNPVDFGGRHGWQSQKLLRIEDGKFIARDLANELFAQKASISYLETSMLERIRAKQESDSHGMLIGDRQFKCPTYKLTGEGSIAKCVSRNYNTNYRCKHDHPVLMCRDSLHLIVEERKAGSEIKTLFRFNCMYNHSIANLLYCC</sequence>
<evidence type="ECO:0000313" key="1">
    <source>
        <dbReference type="EMBL" id="KAH9683825.1"/>
    </source>
</evidence>
<organism evidence="1 2">
    <name type="scientific">Citrus sinensis</name>
    <name type="common">Sweet orange</name>
    <name type="synonym">Citrus aurantium var. sinensis</name>
    <dbReference type="NCBI Taxonomy" id="2711"/>
    <lineage>
        <taxon>Eukaryota</taxon>
        <taxon>Viridiplantae</taxon>
        <taxon>Streptophyta</taxon>
        <taxon>Embryophyta</taxon>
        <taxon>Tracheophyta</taxon>
        <taxon>Spermatophyta</taxon>
        <taxon>Magnoliopsida</taxon>
        <taxon>eudicotyledons</taxon>
        <taxon>Gunneridae</taxon>
        <taxon>Pentapetalae</taxon>
        <taxon>rosids</taxon>
        <taxon>malvids</taxon>
        <taxon>Sapindales</taxon>
        <taxon>Rutaceae</taxon>
        <taxon>Aurantioideae</taxon>
        <taxon>Citrus</taxon>
    </lineage>
</organism>
<dbReference type="Proteomes" id="UP000829398">
    <property type="component" value="Chromosome 9"/>
</dbReference>
<protein>
    <submittedName>
        <fullName evidence="1">Uncharacterized protein</fullName>
    </submittedName>
</protein>
<accession>A0ACB8I9H4</accession>
<name>A0ACB8I9H4_CITSI</name>
<comment type="caution">
    <text evidence="1">The sequence shown here is derived from an EMBL/GenBank/DDBJ whole genome shotgun (WGS) entry which is preliminary data.</text>
</comment>
<dbReference type="EMBL" id="CM039178">
    <property type="protein sequence ID" value="KAH9683825.1"/>
    <property type="molecule type" value="Genomic_DNA"/>
</dbReference>
<reference evidence="2" key="1">
    <citation type="journal article" date="2023" name="Hortic. Res.">
        <title>A chromosome-level phased genome enabling allele-level studies in sweet orange: a case study on citrus Huanglongbing tolerance.</title>
        <authorList>
            <person name="Wu B."/>
            <person name="Yu Q."/>
            <person name="Deng Z."/>
            <person name="Duan Y."/>
            <person name="Luo F."/>
            <person name="Gmitter F. Jr."/>
        </authorList>
    </citation>
    <scope>NUCLEOTIDE SEQUENCE [LARGE SCALE GENOMIC DNA]</scope>
    <source>
        <strain evidence="2">cv. Valencia</strain>
    </source>
</reference>
<keyword evidence="2" id="KW-1185">Reference proteome</keyword>
<evidence type="ECO:0000313" key="2">
    <source>
        <dbReference type="Proteomes" id="UP000829398"/>
    </source>
</evidence>
<proteinExistence type="predicted"/>